<dbReference type="AlphaFoldDB" id="A0A1E1WI76"/>
<evidence type="ECO:0000313" key="1">
    <source>
        <dbReference type="EMBL" id="JAT86658.1"/>
    </source>
</evidence>
<organism evidence="1">
    <name type="scientific">Pectinophora gossypiella</name>
    <name type="common">Cotton pink bollworm</name>
    <name type="synonym">Depressaria gossypiella</name>
    <dbReference type="NCBI Taxonomy" id="13191"/>
    <lineage>
        <taxon>Eukaryota</taxon>
        <taxon>Metazoa</taxon>
        <taxon>Ecdysozoa</taxon>
        <taxon>Arthropoda</taxon>
        <taxon>Hexapoda</taxon>
        <taxon>Insecta</taxon>
        <taxon>Pterygota</taxon>
        <taxon>Neoptera</taxon>
        <taxon>Endopterygota</taxon>
        <taxon>Lepidoptera</taxon>
        <taxon>Glossata</taxon>
        <taxon>Ditrysia</taxon>
        <taxon>Gelechioidea</taxon>
        <taxon>Gelechiidae</taxon>
        <taxon>Apatetrinae</taxon>
        <taxon>Pectinophora</taxon>
    </lineage>
</organism>
<sequence length="99" mass="11267">MFEGIKIYCFHKLMLAISLSSEQLAMQHQAAGPTGNGLHYFKFPQQSTVSLLNKELYKLTTLKSKQILTSDHKHISQNCTIVNTTTYKYNKLISSINLM</sequence>
<protein>
    <submittedName>
        <fullName evidence="1">Uncharacterized protein</fullName>
    </submittedName>
</protein>
<reference evidence="1" key="1">
    <citation type="submission" date="2015-09" db="EMBL/GenBank/DDBJ databases">
        <title>De novo assembly of Pectinophora gossypiella (Pink Bollworm) gut transcriptome.</title>
        <authorList>
            <person name="Tassone E.E."/>
        </authorList>
    </citation>
    <scope>NUCLEOTIDE SEQUENCE</scope>
</reference>
<name>A0A1E1WI76_PECGO</name>
<dbReference type="EMBL" id="GDQN01004396">
    <property type="protein sequence ID" value="JAT86658.1"/>
    <property type="molecule type" value="Transcribed_RNA"/>
</dbReference>
<accession>A0A1E1WI76</accession>
<proteinExistence type="predicted"/>
<gene>
    <name evidence="1" type="ORF">g.398</name>
</gene>